<keyword evidence="2" id="KW-0812">Transmembrane</keyword>
<accession>A0A7C2JYT0</accession>
<feature type="compositionally biased region" description="Pro residues" evidence="1">
    <location>
        <begin position="122"/>
        <end position="134"/>
    </location>
</feature>
<gene>
    <name evidence="3" type="ORF">ENQ76_01975</name>
</gene>
<keyword evidence="2" id="KW-1133">Transmembrane helix</keyword>
<feature type="transmembrane region" description="Helical" evidence="2">
    <location>
        <begin position="99"/>
        <end position="116"/>
    </location>
</feature>
<feature type="compositionally biased region" description="Low complexity" evidence="1">
    <location>
        <begin position="135"/>
        <end position="145"/>
    </location>
</feature>
<proteinExistence type="predicted"/>
<organism evidence="3">
    <name type="scientific">Schlesneria paludicola</name>
    <dbReference type="NCBI Taxonomy" id="360056"/>
    <lineage>
        <taxon>Bacteria</taxon>
        <taxon>Pseudomonadati</taxon>
        <taxon>Planctomycetota</taxon>
        <taxon>Planctomycetia</taxon>
        <taxon>Planctomycetales</taxon>
        <taxon>Planctomycetaceae</taxon>
        <taxon>Schlesneria</taxon>
    </lineage>
</organism>
<reference evidence="3" key="1">
    <citation type="journal article" date="2020" name="mSystems">
        <title>Genome- and Community-Level Interaction Insights into Carbon Utilization and Element Cycling Functions of Hydrothermarchaeota in Hydrothermal Sediment.</title>
        <authorList>
            <person name="Zhou Z."/>
            <person name="Liu Y."/>
            <person name="Xu W."/>
            <person name="Pan J."/>
            <person name="Luo Z.H."/>
            <person name="Li M."/>
        </authorList>
    </citation>
    <scope>NUCLEOTIDE SEQUENCE [LARGE SCALE GENOMIC DNA]</scope>
    <source>
        <strain evidence="3">SpSt-339</strain>
    </source>
</reference>
<evidence type="ECO:0000256" key="2">
    <source>
        <dbReference type="SAM" id="Phobius"/>
    </source>
</evidence>
<dbReference type="EMBL" id="DSOK01000063">
    <property type="protein sequence ID" value="HEN14223.1"/>
    <property type="molecule type" value="Genomic_DNA"/>
</dbReference>
<name>A0A7C2JYT0_9PLAN</name>
<evidence type="ECO:0000313" key="3">
    <source>
        <dbReference type="EMBL" id="HEN14223.1"/>
    </source>
</evidence>
<protein>
    <submittedName>
        <fullName evidence="3">Uncharacterized protein</fullName>
    </submittedName>
</protein>
<keyword evidence="2" id="KW-0472">Membrane</keyword>
<feature type="region of interest" description="Disordered" evidence="1">
    <location>
        <begin position="42"/>
        <end position="95"/>
    </location>
</feature>
<dbReference type="AlphaFoldDB" id="A0A7C2JYT0"/>
<feature type="region of interest" description="Disordered" evidence="1">
    <location>
        <begin position="122"/>
        <end position="145"/>
    </location>
</feature>
<sequence length="145" mass="15530">MTRIHVECPECNGVFNVKAIRAGHRVACKLCGRVVRVPLEDEGVEPPQEAKPPPNNSNAPETRPVLTRMSFGDSEDTVSVRTRRSRSGPQITVSNPRPLLLLGGAVLLLIVIYVLMRTGQPPTPGPIPPPPVAPTTPGVTSTSPF</sequence>
<evidence type="ECO:0000256" key="1">
    <source>
        <dbReference type="SAM" id="MobiDB-lite"/>
    </source>
</evidence>
<comment type="caution">
    <text evidence="3">The sequence shown here is derived from an EMBL/GenBank/DDBJ whole genome shotgun (WGS) entry which is preliminary data.</text>
</comment>